<dbReference type="Proteomes" id="UP000887565">
    <property type="component" value="Unplaced"/>
</dbReference>
<evidence type="ECO:0000313" key="3">
    <source>
        <dbReference type="WBParaSite" id="nRc.2.0.1.t00746-RA"/>
    </source>
</evidence>
<dbReference type="AlphaFoldDB" id="A0A915HHF2"/>
<sequence length="110" mass="10896">MDVKRSGSPSPLNTAKFSKVQNDAGRTFQAPGLASSQAGGQGATVGVTNQASTGPSTGTGQASGTMPKQQQPIQHPQGAMGAGGGWGKGAQPGQFHFNNPNRGTAAYVGG</sequence>
<feature type="compositionally biased region" description="Gly residues" evidence="1">
    <location>
        <begin position="80"/>
        <end position="90"/>
    </location>
</feature>
<feature type="region of interest" description="Disordered" evidence="1">
    <location>
        <begin position="1"/>
        <end position="110"/>
    </location>
</feature>
<evidence type="ECO:0000256" key="1">
    <source>
        <dbReference type="SAM" id="MobiDB-lite"/>
    </source>
</evidence>
<feature type="compositionally biased region" description="Polar residues" evidence="1">
    <location>
        <begin position="49"/>
        <end position="74"/>
    </location>
</feature>
<accession>A0A915HHF2</accession>
<feature type="compositionally biased region" description="Polar residues" evidence="1">
    <location>
        <begin position="7"/>
        <end position="21"/>
    </location>
</feature>
<keyword evidence="2" id="KW-1185">Reference proteome</keyword>
<dbReference type="WBParaSite" id="nRc.2.0.1.t00746-RA">
    <property type="protein sequence ID" value="nRc.2.0.1.t00746-RA"/>
    <property type="gene ID" value="nRc.2.0.1.g00746"/>
</dbReference>
<protein>
    <submittedName>
        <fullName evidence="3">Uncharacterized protein</fullName>
    </submittedName>
</protein>
<name>A0A915HHF2_ROMCU</name>
<proteinExistence type="predicted"/>
<evidence type="ECO:0000313" key="2">
    <source>
        <dbReference type="Proteomes" id="UP000887565"/>
    </source>
</evidence>
<organism evidence="2 3">
    <name type="scientific">Romanomermis culicivorax</name>
    <name type="common">Nematode worm</name>
    <dbReference type="NCBI Taxonomy" id="13658"/>
    <lineage>
        <taxon>Eukaryota</taxon>
        <taxon>Metazoa</taxon>
        <taxon>Ecdysozoa</taxon>
        <taxon>Nematoda</taxon>
        <taxon>Enoplea</taxon>
        <taxon>Dorylaimia</taxon>
        <taxon>Mermithida</taxon>
        <taxon>Mermithoidea</taxon>
        <taxon>Mermithidae</taxon>
        <taxon>Romanomermis</taxon>
    </lineage>
</organism>
<reference evidence="3" key="1">
    <citation type="submission" date="2022-11" db="UniProtKB">
        <authorList>
            <consortium name="WormBaseParasite"/>
        </authorList>
    </citation>
    <scope>IDENTIFICATION</scope>
</reference>